<proteinExistence type="predicted"/>
<dbReference type="InterPro" id="IPR002701">
    <property type="entry name" value="CM_II_prokaryot"/>
</dbReference>
<dbReference type="RefSeq" id="XP_033686064.1">
    <property type="nucleotide sequence ID" value="XM_033821442.1"/>
</dbReference>
<dbReference type="GO" id="GO:0046417">
    <property type="term" value="P:chorismate metabolic process"/>
    <property type="evidence" value="ECO:0007669"/>
    <property type="project" value="InterPro"/>
</dbReference>
<dbReference type="GeneID" id="54574772"/>
<sequence length="176" mass="18526">MYFPTSLLLSLPFLLSTSACASSTCHFIPSTNATASNYPGSSTTTTYPYDLNTLSSVPIASICNSANATEELACARKYIDAIDEQLAFLYARRLGYAAVAGASKYSTNSSLNDPTRNGVVAEGMAQKVLKYGGSADAGRVLGGEGCMIFASLGYEVAQIQEDCDPAFSANFTRVCS</sequence>
<evidence type="ECO:0000313" key="4">
    <source>
        <dbReference type="Proteomes" id="UP000800094"/>
    </source>
</evidence>
<evidence type="ECO:0000256" key="1">
    <source>
        <dbReference type="SAM" id="SignalP"/>
    </source>
</evidence>
<dbReference type="Pfam" id="PF01817">
    <property type="entry name" value="CM_2"/>
    <property type="match status" value="1"/>
</dbReference>
<name>A0A6A6INC2_9PLEO</name>
<evidence type="ECO:0000313" key="3">
    <source>
        <dbReference type="EMBL" id="KAF2251060.1"/>
    </source>
</evidence>
<feature type="chain" id="PRO_5025348084" description="Chorismate mutase domain-containing protein" evidence="1">
    <location>
        <begin position="22"/>
        <end position="176"/>
    </location>
</feature>
<dbReference type="SMART" id="SM00830">
    <property type="entry name" value="CM_2"/>
    <property type="match status" value="1"/>
</dbReference>
<dbReference type="GO" id="GO:0004106">
    <property type="term" value="F:chorismate mutase activity"/>
    <property type="evidence" value="ECO:0007669"/>
    <property type="project" value="InterPro"/>
</dbReference>
<accession>A0A6A6INC2</accession>
<protein>
    <recommendedName>
        <fullName evidence="2">Chorismate mutase domain-containing protein</fullName>
    </recommendedName>
</protein>
<dbReference type="InterPro" id="IPR036979">
    <property type="entry name" value="CM_dom_sf"/>
</dbReference>
<dbReference type="Gene3D" id="1.20.59.10">
    <property type="entry name" value="Chorismate mutase"/>
    <property type="match status" value="1"/>
</dbReference>
<keyword evidence="4" id="KW-1185">Reference proteome</keyword>
<dbReference type="EMBL" id="ML987193">
    <property type="protein sequence ID" value="KAF2251060.1"/>
    <property type="molecule type" value="Genomic_DNA"/>
</dbReference>
<gene>
    <name evidence="3" type="ORF">BU26DRAFT_275729</name>
</gene>
<organism evidence="3 4">
    <name type="scientific">Trematosphaeria pertusa</name>
    <dbReference type="NCBI Taxonomy" id="390896"/>
    <lineage>
        <taxon>Eukaryota</taxon>
        <taxon>Fungi</taxon>
        <taxon>Dikarya</taxon>
        <taxon>Ascomycota</taxon>
        <taxon>Pezizomycotina</taxon>
        <taxon>Dothideomycetes</taxon>
        <taxon>Pleosporomycetidae</taxon>
        <taxon>Pleosporales</taxon>
        <taxon>Massarineae</taxon>
        <taxon>Trematosphaeriaceae</taxon>
        <taxon>Trematosphaeria</taxon>
    </lineage>
</organism>
<dbReference type="AlphaFoldDB" id="A0A6A6INC2"/>
<feature type="domain" description="Chorismate mutase" evidence="2">
    <location>
        <begin position="76"/>
        <end position="158"/>
    </location>
</feature>
<dbReference type="Proteomes" id="UP000800094">
    <property type="component" value="Unassembled WGS sequence"/>
</dbReference>
<dbReference type="SUPFAM" id="SSF48600">
    <property type="entry name" value="Chorismate mutase II"/>
    <property type="match status" value="1"/>
</dbReference>
<dbReference type="InterPro" id="IPR036263">
    <property type="entry name" value="Chorismate_II_sf"/>
</dbReference>
<feature type="signal peptide" evidence="1">
    <location>
        <begin position="1"/>
        <end position="21"/>
    </location>
</feature>
<keyword evidence="1" id="KW-0732">Signal</keyword>
<evidence type="ECO:0000259" key="2">
    <source>
        <dbReference type="SMART" id="SM00830"/>
    </source>
</evidence>
<reference evidence="3" key="1">
    <citation type="journal article" date="2020" name="Stud. Mycol.">
        <title>101 Dothideomycetes genomes: a test case for predicting lifestyles and emergence of pathogens.</title>
        <authorList>
            <person name="Haridas S."/>
            <person name="Albert R."/>
            <person name="Binder M."/>
            <person name="Bloem J."/>
            <person name="Labutti K."/>
            <person name="Salamov A."/>
            <person name="Andreopoulos B."/>
            <person name="Baker S."/>
            <person name="Barry K."/>
            <person name="Bills G."/>
            <person name="Bluhm B."/>
            <person name="Cannon C."/>
            <person name="Castanera R."/>
            <person name="Culley D."/>
            <person name="Daum C."/>
            <person name="Ezra D."/>
            <person name="Gonzalez J."/>
            <person name="Henrissat B."/>
            <person name="Kuo A."/>
            <person name="Liang C."/>
            <person name="Lipzen A."/>
            <person name="Lutzoni F."/>
            <person name="Magnuson J."/>
            <person name="Mondo S."/>
            <person name="Nolan M."/>
            <person name="Ohm R."/>
            <person name="Pangilinan J."/>
            <person name="Park H.-J."/>
            <person name="Ramirez L."/>
            <person name="Alfaro M."/>
            <person name="Sun H."/>
            <person name="Tritt A."/>
            <person name="Yoshinaga Y."/>
            <person name="Zwiers L.-H."/>
            <person name="Turgeon B."/>
            <person name="Goodwin S."/>
            <person name="Spatafora J."/>
            <person name="Crous P."/>
            <person name="Grigoriev I."/>
        </authorList>
    </citation>
    <scope>NUCLEOTIDE SEQUENCE</scope>
    <source>
        <strain evidence="3">CBS 122368</strain>
    </source>
</reference>
<dbReference type="OrthoDB" id="5038487at2759"/>